<evidence type="ECO:0000313" key="3">
    <source>
        <dbReference type="Proteomes" id="UP000289546"/>
    </source>
</evidence>
<name>A0A4Q0SJE6_9BRAD</name>
<sequence>MSGFAATFRLEIAQALRARWFWAYAAVFFALVGLLLVFGLTESRVLGFTGLSRTLVAYIQLAMAILPIFVLVTTVRSLAGDREAGVYEYVLGLPVGLGAWYAGRFFARYVLAAAPVVGALASALAYGAVRAVAIPWAELGFDIGILLAMILAFVGLGFFIASVARSVDLAQTAAFLLWLVLILGLDLVLLGVLIRDRMPVEGVVAIALLNPLQVFRIGSMILFDPQLVLLGSTAYAVFDVFGRAGFLIWSLAYPLALGAGSAYAGFRAFRRGDLL</sequence>
<feature type="transmembrane region" description="Helical" evidence="1">
    <location>
        <begin position="173"/>
        <end position="194"/>
    </location>
</feature>
<feature type="transmembrane region" description="Helical" evidence="1">
    <location>
        <begin position="21"/>
        <end position="40"/>
    </location>
</feature>
<keyword evidence="1" id="KW-0812">Transmembrane</keyword>
<dbReference type="Proteomes" id="UP000289546">
    <property type="component" value="Unassembled WGS sequence"/>
</dbReference>
<comment type="caution">
    <text evidence="2">The sequence shown here is derived from an EMBL/GenBank/DDBJ whole genome shotgun (WGS) entry which is preliminary data.</text>
</comment>
<dbReference type="GO" id="GO:0140359">
    <property type="term" value="F:ABC-type transporter activity"/>
    <property type="evidence" value="ECO:0007669"/>
    <property type="project" value="InterPro"/>
</dbReference>
<keyword evidence="1" id="KW-0472">Membrane</keyword>
<protein>
    <submittedName>
        <fullName evidence="2">ABC transporter permease</fullName>
    </submittedName>
</protein>
<proteinExistence type="predicted"/>
<feature type="transmembrane region" description="Helical" evidence="1">
    <location>
        <begin position="244"/>
        <end position="266"/>
    </location>
</feature>
<dbReference type="GO" id="GO:0005886">
    <property type="term" value="C:plasma membrane"/>
    <property type="evidence" value="ECO:0007669"/>
    <property type="project" value="UniProtKB-SubCell"/>
</dbReference>
<reference evidence="2 3" key="1">
    <citation type="submission" date="2015-04" db="EMBL/GenBank/DDBJ databases">
        <title>Comparative genomics of rhizobia nodulating Arachis hypogaea in China.</title>
        <authorList>
            <person name="Li Y."/>
        </authorList>
    </citation>
    <scope>NUCLEOTIDE SEQUENCE [LARGE SCALE GENOMIC DNA]</scope>
    <source>
        <strain evidence="2 3">CCBAU 51757</strain>
    </source>
</reference>
<accession>A0A4Q0SJE6</accession>
<gene>
    <name evidence="2" type="ORF">XH99_02310</name>
</gene>
<keyword evidence="1" id="KW-1133">Transmembrane helix</keyword>
<feature type="transmembrane region" description="Helical" evidence="1">
    <location>
        <begin position="86"/>
        <end position="103"/>
    </location>
</feature>
<dbReference type="PANTHER" id="PTHR43471:SF1">
    <property type="entry name" value="ABC TRANSPORTER PERMEASE PROTEIN NOSY-RELATED"/>
    <property type="match status" value="1"/>
</dbReference>
<feature type="transmembrane region" description="Helical" evidence="1">
    <location>
        <begin position="55"/>
        <end position="74"/>
    </location>
</feature>
<organism evidence="2 3">
    <name type="scientific">Bradyrhizobium nanningense</name>
    <dbReference type="NCBI Taxonomy" id="1325118"/>
    <lineage>
        <taxon>Bacteria</taxon>
        <taxon>Pseudomonadati</taxon>
        <taxon>Pseudomonadota</taxon>
        <taxon>Alphaproteobacteria</taxon>
        <taxon>Hyphomicrobiales</taxon>
        <taxon>Nitrobacteraceae</taxon>
        <taxon>Bradyrhizobium</taxon>
    </lineage>
</organism>
<evidence type="ECO:0000313" key="2">
    <source>
        <dbReference type="EMBL" id="RXH38151.1"/>
    </source>
</evidence>
<feature type="transmembrane region" description="Helical" evidence="1">
    <location>
        <begin position="109"/>
        <end position="129"/>
    </location>
</feature>
<dbReference type="PANTHER" id="PTHR43471">
    <property type="entry name" value="ABC TRANSPORTER PERMEASE"/>
    <property type="match status" value="1"/>
</dbReference>
<dbReference type="AlphaFoldDB" id="A0A4Q0SJE6"/>
<evidence type="ECO:0000256" key="1">
    <source>
        <dbReference type="SAM" id="Phobius"/>
    </source>
</evidence>
<dbReference type="EMBL" id="LBJQ01000006">
    <property type="protein sequence ID" value="RXH38151.1"/>
    <property type="molecule type" value="Genomic_DNA"/>
</dbReference>
<keyword evidence="3" id="KW-1185">Reference proteome</keyword>
<dbReference type="Pfam" id="PF12679">
    <property type="entry name" value="ABC2_membrane_2"/>
    <property type="match status" value="1"/>
</dbReference>
<feature type="transmembrane region" description="Helical" evidence="1">
    <location>
        <begin position="141"/>
        <end position="161"/>
    </location>
</feature>